<accession>A0A820QQ64</accession>
<dbReference type="AlphaFoldDB" id="A0A820QQ64"/>
<sequence length="111" mass="12511">LNLFGIINLDADGLFTLFVRSTRMVLLNLSYTTCFLQEPVSDYICCLPLSLVDLCLSGTQVYNTNILIRALTRLVNLQHLRLNGLATITDDALDKVCLLYIHVNKTAFIFK</sequence>
<dbReference type="Gene3D" id="3.80.10.10">
    <property type="entry name" value="Ribonuclease Inhibitor"/>
    <property type="match status" value="1"/>
</dbReference>
<dbReference type="InterPro" id="IPR032675">
    <property type="entry name" value="LRR_dom_sf"/>
</dbReference>
<dbReference type="EMBL" id="CAJOAZ010029420">
    <property type="protein sequence ID" value="CAF4425095.1"/>
    <property type="molecule type" value="Genomic_DNA"/>
</dbReference>
<organism evidence="1 2">
    <name type="scientific">Adineta steineri</name>
    <dbReference type="NCBI Taxonomy" id="433720"/>
    <lineage>
        <taxon>Eukaryota</taxon>
        <taxon>Metazoa</taxon>
        <taxon>Spiralia</taxon>
        <taxon>Gnathifera</taxon>
        <taxon>Rotifera</taxon>
        <taxon>Eurotatoria</taxon>
        <taxon>Bdelloidea</taxon>
        <taxon>Adinetida</taxon>
        <taxon>Adinetidae</taxon>
        <taxon>Adineta</taxon>
    </lineage>
</organism>
<dbReference type="SUPFAM" id="SSF52047">
    <property type="entry name" value="RNI-like"/>
    <property type="match status" value="1"/>
</dbReference>
<dbReference type="Proteomes" id="UP000663844">
    <property type="component" value="Unassembled WGS sequence"/>
</dbReference>
<evidence type="ECO:0000313" key="2">
    <source>
        <dbReference type="Proteomes" id="UP000663844"/>
    </source>
</evidence>
<evidence type="ECO:0000313" key="1">
    <source>
        <dbReference type="EMBL" id="CAF4425095.1"/>
    </source>
</evidence>
<reference evidence="1" key="1">
    <citation type="submission" date="2021-02" db="EMBL/GenBank/DDBJ databases">
        <authorList>
            <person name="Nowell W R."/>
        </authorList>
    </citation>
    <scope>NUCLEOTIDE SEQUENCE</scope>
</reference>
<proteinExistence type="predicted"/>
<protein>
    <submittedName>
        <fullName evidence="1">Uncharacterized protein</fullName>
    </submittedName>
</protein>
<gene>
    <name evidence="1" type="ORF">OXD698_LOCUS52882</name>
</gene>
<name>A0A820QQ64_9BILA</name>
<feature type="non-terminal residue" evidence="1">
    <location>
        <position position="1"/>
    </location>
</feature>
<comment type="caution">
    <text evidence="1">The sequence shown here is derived from an EMBL/GenBank/DDBJ whole genome shotgun (WGS) entry which is preliminary data.</text>
</comment>